<reference evidence="1" key="1">
    <citation type="submission" date="2021-03" db="EMBL/GenBank/DDBJ databases">
        <title>Antimicrobial resistance genes in bacteria isolated from Japanese honey, and their potential for conferring macrolide and lincosamide resistance in the American foulbrood pathogen Paenibacillus larvae.</title>
        <authorList>
            <person name="Okamoto M."/>
            <person name="Kumagai M."/>
            <person name="Kanamori H."/>
            <person name="Takamatsu D."/>
        </authorList>
    </citation>
    <scope>NUCLEOTIDE SEQUENCE</scope>
    <source>
        <strain evidence="1">J40TS1</strain>
    </source>
</reference>
<dbReference type="Proteomes" id="UP000683139">
    <property type="component" value="Unassembled WGS sequence"/>
</dbReference>
<accession>A0A919YQT8</accession>
<evidence type="ECO:0000313" key="2">
    <source>
        <dbReference type="Proteomes" id="UP000683139"/>
    </source>
</evidence>
<comment type="caution">
    <text evidence="1">The sequence shown here is derived from an EMBL/GenBank/DDBJ whole genome shotgun (WGS) entry which is preliminary data.</text>
</comment>
<sequence>MLLSLAAALLAALAVYGLYYVQLERVQAEERVSIIVPNRWIDAGQFITSEQLAWMAIPVSIATDDMIYNIEDVVGQEAVIPLGAEEPILHWKLNKFSLHPGEQQATFQIPKDYIKSISNGIRAGDEVWIYISSVEGDSERLFQEGIIVASVKTGSNNEVDVPDEADKHAIIRGNAEQMYASRRDANGMIEHINVNLTEQQWLEIDRRCSDGQSKLVIAYHSLPAPVKGQMMHES</sequence>
<gene>
    <name evidence="1" type="ORF">J40TS1_22460</name>
</gene>
<keyword evidence="2" id="KW-1185">Reference proteome</keyword>
<name>A0A919YQT8_9BACL</name>
<dbReference type="CDD" id="cd11614">
    <property type="entry name" value="SAF_CpaB_FlgA_like"/>
    <property type="match status" value="1"/>
</dbReference>
<evidence type="ECO:0008006" key="3">
    <source>
        <dbReference type="Google" id="ProtNLM"/>
    </source>
</evidence>
<proteinExistence type="predicted"/>
<organism evidence="1 2">
    <name type="scientific">Paenibacillus montaniterrae</name>
    <dbReference type="NCBI Taxonomy" id="429341"/>
    <lineage>
        <taxon>Bacteria</taxon>
        <taxon>Bacillati</taxon>
        <taxon>Bacillota</taxon>
        <taxon>Bacilli</taxon>
        <taxon>Bacillales</taxon>
        <taxon>Paenibacillaceae</taxon>
        <taxon>Paenibacillus</taxon>
    </lineage>
</organism>
<dbReference type="EMBL" id="BOSE01000003">
    <property type="protein sequence ID" value="GIP16604.1"/>
    <property type="molecule type" value="Genomic_DNA"/>
</dbReference>
<evidence type="ECO:0000313" key="1">
    <source>
        <dbReference type="EMBL" id="GIP16604.1"/>
    </source>
</evidence>
<dbReference type="AlphaFoldDB" id="A0A919YQT8"/>
<protein>
    <recommendedName>
        <fullName evidence="3">SAF domain-containing protein</fullName>
    </recommendedName>
</protein>